<evidence type="ECO:0000313" key="3">
    <source>
        <dbReference type="Proteomes" id="UP000762676"/>
    </source>
</evidence>
<accession>A0AAV4GU59</accession>
<keyword evidence="3" id="KW-1185">Reference proteome</keyword>
<proteinExistence type="predicted"/>
<reference evidence="2 3" key="1">
    <citation type="journal article" date="2021" name="Elife">
        <title>Chloroplast acquisition without the gene transfer in kleptoplastic sea slugs, Plakobranchus ocellatus.</title>
        <authorList>
            <person name="Maeda T."/>
            <person name="Takahashi S."/>
            <person name="Yoshida T."/>
            <person name="Shimamura S."/>
            <person name="Takaki Y."/>
            <person name="Nagai Y."/>
            <person name="Toyoda A."/>
            <person name="Suzuki Y."/>
            <person name="Arimoto A."/>
            <person name="Ishii H."/>
            <person name="Satoh N."/>
            <person name="Nishiyama T."/>
            <person name="Hasebe M."/>
            <person name="Maruyama T."/>
            <person name="Minagawa J."/>
            <person name="Obokata J."/>
            <person name="Shigenobu S."/>
        </authorList>
    </citation>
    <scope>NUCLEOTIDE SEQUENCE [LARGE SCALE GENOMIC DNA]</scope>
</reference>
<gene>
    <name evidence="2" type="ORF">ElyMa_006108600</name>
</gene>
<protein>
    <submittedName>
        <fullName evidence="2">Uncharacterized protein</fullName>
    </submittedName>
</protein>
<name>A0AAV4GU59_9GAST</name>
<dbReference type="AlphaFoldDB" id="A0AAV4GU59"/>
<organism evidence="2 3">
    <name type="scientific">Elysia marginata</name>
    <dbReference type="NCBI Taxonomy" id="1093978"/>
    <lineage>
        <taxon>Eukaryota</taxon>
        <taxon>Metazoa</taxon>
        <taxon>Spiralia</taxon>
        <taxon>Lophotrochozoa</taxon>
        <taxon>Mollusca</taxon>
        <taxon>Gastropoda</taxon>
        <taxon>Heterobranchia</taxon>
        <taxon>Euthyneura</taxon>
        <taxon>Panpulmonata</taxon>
        <taxon>Sacoglossa</taxon>
        <taxon>Placobranchoidea</taxon>
        <taxon>Plakobranchidae</taxon>
        <taxon>Elysia</taxon>
    </lineage>
</organism>
<feature type="region of interest" description="Disordered" evidence="1">
    <location>
        <begin position="95"/>
        <end position="117"/>
    </location>
</feature>
<sequence length="117" mass="12380">MKLSKARGQIVPTSSAVDMQLTAAYSGWIASSLPRWRTRWVISHDGYITADSMGCQGATMTLVTVTEVTRVAHPDDVPAGGVVAGEVTVVPLTETTLKAKASNDTPKSDSSTTNKED</sequence>
<evidence type="ECO:0000256" key="1">
    <source>
        <dbReference type="SAM" id="MobiDB-lite"/>
    </source>
</evidence>
<feature type="compositionally biased region" description="Polar residues" evidence="1">
    <location>
        <begin position="102"/>
        <end position="117"/>
    </location>
</feature>
<dbReference type="Proteomes" id="UP000762676">
    <property type="component" value="Unassembled WGS sequence"/>
</dbReference>
<comment type="caution">
    <text evidence="2">The sequence shown here is derived from an EMBL/GenBank/DDBJ whole genome shotgun (WGS) entry which is preliminary data.</text>
</comment>
<evidence type="ECO:0000313" key="2">
    <source>
        <dbReference type="EMBL" id="GFR88811.1"/>
    </source>
</evidence>
<dbReference type="EMBL" id="BMAT01012262">
    <property type="protein sequence ID" value="GFR88811.1"/>
    <property type="molecule type" value="Genomic_DNA"/>
</dbReference>